<reference evidence="2 3" key="1">
    <citation type="submission" date="2019-03" db="EMBL/GenBank/DDBJ databases">
        <title>Genomic Encyclopedia of Archaeal and Bacterial Type Strains, Phase II (KMG-II): from individual species to whole genera.</title>
        <authorList>
            <person name="Goeker M."/>
        </authorList>
    </citation>
    <scope>NUCLEOTIDE SEQUENCE [LARGE SCALE GENOMIC DNA]</scope>
    <source>
        <strain evidence="2 3">RL-C</strain>
    </source>
</reference>
<sequence>MVKHVVCWKLKDEAEGNTKQQNARIAKTMLEDLREVIDEIRSIRVGINAPGTPEGNWDLILESEFATLRDLEAYAIHPEHLKVVEFIKKINEGRICVDYAI</sequence>
<dbReference type="Gene3D" id="3.30.70.100">
    <property type="match status" value="1"/>
</dbReference>
<gene>
    <name evidence="2" type="ORF">CLV25_10459</name>
</gene>
<accession>A0A4R2ELY6</accession>
<dbReference type="RefSeq" id="WP_131838669.1">
    <property type="nucleotide sequence ID" value="NZ_SLWB01000004.1"/>
</dbReference>
<dbReference type="OrthoDB" id="9808130at2"/>
<dbReference type="InterPro" id="IPR013097">
    <property type="entry name" value="Dabb"/>
</dbReference>
<dbReference type="Pfam" id="PF07876">
    <property type="entry name" value="Dabb"/>
    <property type="match status" value="1"/>
</dbReference>
<feature type="domain" description="Stress-response A/B barrel" evidence="1">
    <location>
        <begin position="2"/>
        <end position="99"/>
    </location>
</feature>
<dbReference type="AlphaFoldDB" id="A0A4R2ELY6"/>
<dbReference type="PROSITE" id="PS51502">
    <property type="entry name" value="S_R_A_B_BARREL"/>
    <property type="match status" value="1"/>
</dbReference>
<dbReference type="EMBL" id="SLWB01000004">
    <property type="protein sequence ID" value="TCN70108.1"/>
    <property type="molecule type" value="Genomic_DNA"/>
</dbReference>
<organism evidence="2 3">
    <name type="scientific">Acetobacteroides hydrogenigenes</name>
    <dbReference type="NCBI Taxonomy" id="979970"/>
    <lineage>
        <taxon>Bacteria</taxon>
        <taxon>Pseudomonadati</taxon>
        <taxon>Bacteroidota</taxon>
        <taxon>Bacteroidia</taxon>
        <taxon>Bacteroidales</taxon>
        <taxon>Rikenellaceae</taxon>
        <taxon>Acetobacteroides</taxon>
    </lineage>
</organism>
<comment type="caution">
    <text evidence="2">The sequence shown here is derived from an EMBL/GenBank/DDBJ whole genome shotgun (WGS) entry which is preliminary data.</text>
</comment>
<dbReference type="PANTHER" id="PTHR37832">
    <property type="entry name" value="BLL2683 PROTEIN"/>
    <property type="match status" value="1"/>
</dbReference>
<dbReference type="InterPro" id="IPR011008">
    <property type="entry name" value="Dimeric_a/b-barrel"/>
</dbReference>
<evidence type="ECO:0000259" key="1">
    <source>
        <dbReference type="PROSITE" id="PS51502"/>
    </source>
</evidence>
<proteinExistence type="predicted"/>
<evidence type="ECO:0000313" key="3">
    <source>
        <dbReference type="Proteomes" id="UP000294830"/>
    </source>
</evidence>
<evidence type="ECO:0000313" key="2">
    <source>
        <dbReference type="EMBL" id="TCN70108.1"/>
    </source>
</evidence>
<keyword evidence="3" id="KW-1185">Reference proteome</keyword>
<dbReference type="SUPFAM" id="SSF54909">
    <property type="entry name" value="Dimeric alpha+beta barrel"/>
    <property type="match status" value="1"/>
</dbReference>
<name>A0A4R2ELY6_9BACT</name>
<dbReference type="SMART" id="SM00886">
    <property type="entry name" value="Dabb"/>
    <property type="match status" value="1"/>
</dbReference>
<protein>
    <submittedName>
        <fullName evidence="2">Stress responsive alpha/beta barrel protein</fullName>
    </submittedName>
</protein>
<dbReference type="Proteomes" id="UP000294830">
    <property type="component" value="Unassembled WGS sequence"/>
</dbReference>
<dbReference type="PANTHER" id="PTHR37832:SF1">
    <property type="entry name" value="STRESS-RESPONSE A_B BARREL DOMAIN-CONTAINING PROTEIN"/>
    <property type="match status" value="1"/>
</dbReference>